<evidence type="ECO:0000313" key="9">
    <source>
        <dbReference type="EMBL" id="BCE63921.1"/>
    </source>
</evidence>
<keyword evidence="3" id="KW-0645">Protease</keyword>
<protein>
    <recommendedName>
        <fullName evidence="10">Phage major capsid protein</fullName>
    </recommendedName>
</protein>
<dbReference type="NCBIfam" id="TIGR01554">
    <property type="entry name" value="major_cap_HK97"/>
    <property type="match status" value="1"/>
</dbReference>
<reference evidence="8" key="1">
    <citation type="submission" date="2020-05" db="EMBL/GenBank/DDBJ databases">
        <title>Complete genome sequence of Bradyrhizobium diazoefficiens XF5 isolated from soybean nodule.</title>
        <authorList>
            <person name="Noda R."/>
            <person name="Kakizaki K."/>
            <person name="Minamisawa K."/>
        </authorList>
    </citation>
    <scope>NUCLEOTIDE SEQUENCE</scope>
    <source>
        <strain evidence="8">XF5</strain>
    </source>
</reference>
<dbReference type="EMBL" id="AP023096">
    <property type="protein sequence ID" value="BCE63921.1"/>
    <property type="molecule type" value="Genomic_DNA"/>
</dbReference>
<gene>
    <name evidence="8" type="ORF">XF5B_26990</name>
    <name evidence="9" type="ORF">XF6B_27200</name>
</gene>
<sequence length="702" mass="76096">MHARTKKLVQRQDIEPDDDESYSDFMDRCTDEIGDEDVCQIIWDNRAADGLRFKTHAEKVNGLEFVLSDETPDRMDDIIMSDGWDLKNFKKNPIALFGHQSSFPIGKWKNVRVVDKQLRGVLEMAPEGTSQRIDEIRRLIDADILRAVSVGFKPIETKPREETDWGVFFTKAELVETSLVSVPANPNALAVAKSLKISSATIDLVFAGKGTKGGIERRGFAGGQASKPSHVGKGTTMSFAQRITAAEQRLTALRDQLKEHYEKIDDSNVTDEQVETGATLTQKIGLEERGLAALRDAEKHLGITSDDGSTAVVVRGGQQQQVRPHAEALRPFTKRKIEPREVLVRMGVVQMLSHVTKKPLDVVMRETYPEDEQIIRGVFDWMAKAATAPAMTTVTGWAAELVQQINAGFMETLMPKSVYPRLSNGGLSLSFGTNGRIIIPTRSTTPSIAGSFVGEGLPIPVRQGAFTSQTLTPKKMAVITTWTREINEHSVPAIEGLLRNAIQEDTAISLDSVLIDSNPATLVRPAGILNGITPLTPTAGGGFNALVGDIKQLSGALLTATKGNVRNPVWLMNPQQVNSAGLVAAPGAGTFPFRDEISNGKLSGWGIIDSGTIPMGTVITLDAADFVSVGGDAPRFELSDQATLHMEDTTPADIVSGPGPGTPAFPVKSMWQTDSIALRLILPINWTVRRAGVVAVVNGVTW</sequence>
<accession>A0A810AQP5</accession>
<dbReference type="SUPFAM" id="SSF56563">
    <property type="entry name" value="Major capsid protein gp5"/>
    <property type="match status" value="1"/>
</dbReference>
<dbReference type="RefSeq" id="WP_182869779.1">
    <property type="nucleotide sequence ID" value="NZ_AP022638.1"/>
</dbReference>
<evidence type="ECO:0000256" key="5">
    <source>
        <dbReference type="SAM" id="MobiDB-lite"/>
    </source>
</evidence>
<dbReference type="InterPro" id="IPR054613">
    <property type="entry name" value="Peptidase_S78_dom"/>
</dbReference>
<evidence type="ECO:0000313" key="8">
    <source>
        <dbReference type="EMBL" id="BCE55187.1"/>
    </source>
</evidence>
<evidence type="ECO:0008006" key="10">
    <source>
        <dbReference type="Google" id="ProtNLM"/>
    </source>
</evidence>
<dbReference type="GO" id="GO:0006508">
    <property type="term" value="P:proteolysis"/>
    <property type="evidence" value="ECO:0007669"/>
    <property type="project" value="UniProtKB-KW"/>
</dbReference>
<evidence type="ECO:0000256" key="2">
    <source>
        <dbReference type="ARBA" id="ARBA00022612"/>
    </source>
</evidence>
<evidence type="ECO:0000256" key="3">
    <source>
        <dbReference type="ARBA" id="ARBA00022670"/>
    </source>
</evidence>
<keyword evidence="2" id="KW-1188">Viral release from host cell</keyword>
<evidence type="ECO:0000259" key="7">
    <source>
        <dbReference type="Pfam" id="PF05065"/>
    </source>
</evidence>
<dbReference type="GO" id="GO:0008233">
    <property type="term" value="F:peptidase activity"/>
    <property type="evidence" value="ECO:0007669"/>
    <property type="project" value="UniProtKB-KW"/>
</dbReference>
<proteinExistence type="predicted"/>
<dbReference type="AlphaFoldDB" id="A0A810AQP5"/>
<evidence type="ECO:0000259" key="6">
    <source>
        <dbReference type="Pfam" id="PF04586"/>
    </source>
</evidence>
<reference evidence="9" key="2">
    <citation type="submission" date="2020-05" db="EMBL/GenBank/DDBJ databases">
        <title>Complete genome sequence of Bradyrhizobium diazoefficiens XF6 isolated from soybean nodule.</title>
        <authorList>
            <person name="Noda R."/>
            <person name="Kakizaki K."/>
            <person name="Minamisawa K."/>
        </authorList>
    </citation>
    <scope>NUCLEOTIDE SEQUENCE</scope>
    <source>
        <strain evidence="9">XF6</strain>
    </source>
</reference>
<evidence type="ECO:0000256" key="1">
    <source>
        <dbReference type="ARBA" id="ARBA00004328"/>
    </source>
</evidence>
<keyword evidence="4" id="KW-0378">Hydrolase</keyword>
<evidence type="ECO:0000256" key="4">
    <source>
        <dbReference type="ARBA" id="ARBA00022801"/>
    </source>
</evidence>
<feature type="region of interest" description="Disordered" evidence="5">
    <location>
        <begin position="1"/>
        <end position="21"/>
    </location>
</feature>
<feature type="domain" description="Phage capsid-like C-terminal" evidence="7">
    <location>
        <begin position="432"/>
        <end position="579"/>
    </location>
</feature>
<dbReference type="EMBL" id="AP023095">
    <property type="protein sequence ID" value="BCE55187.1"/>
    <property type="molecule type" value="Genomic_DNA"/>
</dbReference>
<dbReference type="Pfam" id="PF04586">
    <property type="entry name" value="Peptidase_S78"/>
    <property type="match status" value="1"/>
</dbReference>
<feature type="domain" description="Prohead serine protease" evidence="6">
    <location>
        <begin position="91"/>
        <end position="191"/>
    </location>
</feature>
<dbReference type="InterPro" id="IPR054612">
    <property type="entry name" value="Phage_capsid-like_C"/>
</dbReference>
<name>A0A810AQP5_9BRAD</name>
<organism evidence="9">
    <name type="scientific">Bradyrhizobium diazoefficiens</name>
    <dbReference type="NCBI Taxonomy" id="1355477"/>
    <lineage>
        <taxon>Bacteria</taxon>
        <taxon>Pseudomonadati</taxon>
        <taxon>Pseudomonadota</taxon>
        <taxon>Alphaproteobacteria</taxon>
        <taxon>Hyphomicrobiales</taxon>
        <taxon>Nitrobacteraceae</taxon>
        <taxon>Bradyrhizobium</taxon>
    </lineage>
</organism>
<dbReference type="InterPro" id="IPR024455">
    <property type="entry name" value="Phage_capsid"/>
</dbReference>
<comment type="subcellular location">
    <subcellularLocation>
        <location evidence="1">Virion</location>
    </subcellularLocation>
</comment>
<dbReference type="Pfam" id="PF05065">
    <property type="entry name" value="Phage_capsid"/>
    <property type="match status" value="1"/>
</dbReference>